<dbReference type="PANTHER" id="PTHR12128">
    <property type="entry name" value="DIHYDRODIPICOLINATE SYNTHASE"/>
    <property type="match status" value="1"/>
</dbReference>
<dbReference type="PROSITE" id="PS00666">
    <property type="entry name" value="DHDPS_2"/>
    <property type="match status" value="1"/>
</dbReference>
<gene>
    <name evidence="12" type="primary">dapA</name>
    <name evidence="14" type="ORF">JOC27_000449</name>
</gene>
<dbReference type="InterPro" id="IPR002220">
    <property type="entry name" value="DapA-like"/>
</dbReference>
<evidence type="ECO:0000313" key="15">
    <source>
        <dbReference type="Proteomes" id="UP000823201"/>
    </source>
</evidence>
<reference evidence="14 15" key="1">
    <citation type="submission" date="2021-01" db="EMBL/GenBank/DDBJ databases">
        <title>Genomic Encyclopedia of Type Strains, Phase IV (KMG-IV): sequencing the most valuable type-strain genomes for metagenomic binning, comparative biology and taxonomic classification.</title>
        <authorList>
            <person name="Goeker M."/>
        </authorList>
    </citation>
    <scope>NUCLEOTIDE SEQUENCE [LARGE SCALE GENOMIC DNA]</scope>
    <source>
        <strain evidence="14 15">DSM 100968</strain>
    </source>
</reference>
<dbReference type="CDD" id="cd00950">
    <property type="entry name" value="DHDPS"/>
    <property type="match status" value="1"/>
</dbReference>
<comment type="pathway">
    <text evidence="2 12">Amino-acid biosynthesis; L-lysine biosynthesis via DAP pathway; (S)-tetrahydrodipicolinate from L-aspartate: step 3/4.</text>
</comment>
<evidence type="ECO:0000256" key="7">
    <source>
        <dbReference type="ARBA" id="ARBA00022915"/>
    </source>
</evidence>
<dbReference type="Pfam" id="PF00701">
    <property type="entry name" value="DHDPS"/>
    <property type="match status" value="1"/>
</dbReference>
<dbReference type="InterPro" id="IPR020625">
    <property type="entry name" value="Schiff_base-form_aldolases_AS"/>
</dbReference>
<name>A0ABS2Q5F2_9BACL</name>
<dbReference type="PIRSF" id="PIRSF001365">
    <property type="entry name" value="DHDPS"/>
    <property type="match status" value="1"/>
</dbReference>
<feature type="binding site" evidence="12">
    <location>
        <position position="46"/>
    </location>
    <ligand>
        <name>pyruvate</name>
        <dbReference type="ChEBI" id="CHEBI:15361"/>
    </ligand>
</feature>
<comment type="subunit">
    <text evidence="12">Homotetramer; dimer of dimers.</text>
</comment>
<evidence type="ECO:0000256" key="6">
    <source>
        <dbReference type="ARBA" id="ARBA00022605"/>
    </source>
</evidence>
<organism evidence="14 15">
    <name type="scientific">Sporolactobacillus spathodeae</name>
    <dbReference type="NCBI Taxonomy" id="1465502"/>
    <lineage>
        <taxon>Bacteria</taxon>
        <taxon>Bacillati</taxon>
        <taxon>Bacillota</taxon>
        <taxon>Bacilli</taxon>
        <taxon>Bacillales</taxon>
        <taxon>Sporolactobacillaceae</taxon>
        <taxon>Sporolactobacillus</taxon>
    </lineage>
</organism>
<dbReference type="EMBL" id="JAFBEV010000003">
    <property type="protein sequence ID" value="MBM7657008.1"/>
    <property type="molecule type" value="Genomic_DNA"/>
</dbReference>
<dbReference type="InterPro" id="IPR005263">
    <property type="entry name" value="DapA"/>
</dbReference>
<dbReference type="SMART" id="SM01130">
    <property type="entry name" value="DHDPS"/>
    <property type="match status" value="1"/>
</dbReference>
<sequence length="298" mass="31856">MDFGRMLTAMVTPFDENGEVSLSRTTELVEHLIKTGSDGIVVAGTTGESPTLTADEKLKLFEHVVRVVDGRAKVIVGTGGNNTAQSVAFSKEAEKLGVDAVMAVAPYYNKPNQAGLYAHYKAIAEAVTVPVVIYNIPGRSKVNIEAETTIRLSKIDNIVAVKEASGNLDQMAEIISGTDDDFHLYSGDDGLTLPVLAIGGQGVISVASHVIGPELKAMIETFLKGDLTHAAAMHRSMLPFMRALFAQPSPAPVKAMLNAQQVQVGSVRLPMVELTEQEFANLTSIYNQFHTGETSSVN</sequence>
<evidence type="ECO:0000256" key="2">
    <source>
        <dbReference type="ARBA" id="ARBA00005120"/>
    </source>
</evidence>
<keyword evidence="8 12" id="KW-0457">Lysine biosynthesis</keyword>
<comment type="similarity">
    <text evidence="3 12 13">Belongs to the DapA family.</text>
</comment>
<comment type="subcellular location">
    <subcellularLocation>
        <location evidence="12">Cytoplasm</location>
    </subcellularLocation>
</comment>
<evidence type="ECO:0000256" key="5">
    <source>
        <dbReference type="ARBA" id="ARBA00022490"/>
    </source>
</evidence>
<dbReference type="SUPFAM" id="SSF51569">
    <property type="entry name" value="Aldolase"/>
    <property type="match status" value="1"/>
</dbReference>
<keyword evidence="6 12" id="KW-0028">Amino-acid biosynthesis</keyword>
<dbReference type="PANTHER" id="PTHR12128:SF66">
    <property type="entry name" value="4-HYDROXY-2-OXOGLUTARATE ALDOLASE, MITOCHONDRIAL"/>
    <property type="match status" value="1"/>
</dbReference>
<accession>A0ABS2Q5F2</accession>
<evidence type="ECO:0000256" key="8">
    <source>
        <dbReference type="ARBA" id="ARBA00023154"/>
    </source>
</evidence>
<keyword evidence="9 12" id="KW-0456">Lyase</keyword>
<keyword evidence="15" id="KW-1185">Reference proteome</keyword>
<dbReference type="GO" id="GO:0008840">
    <property type="term" value="F:4-hydroxy-tetrahydrodipicolinate synthase activity"/>
    <property type="evidence" value="ECO:0007669"/>
    <property type="project" value="UniProtKB-EC"/>
</dbReference>
<protein>
    <recommendedName>
        <fullName evidence="4 12">4-hydroxy-tetrahydrodipicolinate synthase</fullName>
        <shortName evidence="12">HTPA synthase</shortName>
        <ecNumber evidence="4 12">4.3.3.7</ecNumber>
    </recommendedName>
</protein>
<comment type="caution">
    <text evidence="12">Was originally thought to be a dihydrodipicolinate synthase (DHDPS), catalyzing the condensation of (S)-aspartate-beta-semialdehyde [(S)-ASA] and pyruvate to dihydrodipicolinate (DHDP). However, it was shown in E.coli that the product of the enzymatic reaction is not dihydrodipicolinate but in fact (4S)-4-hydroxy-2,3,4,5-tetrahydro-(2S)-dipicolinic acid (HTPA), and that the consecutive dehydration reaction leading to DHDP is not spontaneous but catalyzed by DapB.</text>
</comment>
<evidence type="ECO:0000256" key="3">
    <source>
        <dbReference type="ARBA" id="ARBA00007592"/>
    </source>
</evidence>
<feature type="binding site" evidence="12">
    <location>
        <position position="204"/>
    </location>
    <ligand>
        <name>pyruvate</name>
        <dbReference type="ChEBI" id="CHEBI:15361"/>
    </ligand>
</feature>
<keyword evidence="7 12" id="KW-0220">Diaminopimelate biosynthesis</keyword>
<evidence type="ECO:0000313" key="14">
    <source>
        <dbReference type="EMBL" id="MBM7657008.1"/>
    </source>
</evidence>
<dbReference type="EC" id="4.3.3.7" evidence="4 12"/>
<keyword evidence="5 12" id="KW-0963">Cytoplasm</keyword>
<feature type="site" description="Part of a proton relay during catalysis" evidence="12">
    <location>
        <position position="45"/>
    </location>
</feature>
<proteinExistence type="inferred from homology"/>
<dbReference type="Gene3D" id="3.20.20.70">
    <property type="entry name" value="Aldolase class I"/>
    <property type="match status" value="1"/>
</dbReference>
<comment type="caution">
    <text evidence="14">The sequence shown here is derived from an EMBL/GenBank/DDBJ whole genome shotgun (WGS) entry which is preliminary data.</text>
</comment>
<evidence type="ECO:0000256" key="12">
    <source>
        <dbReference type="HAMAP-Rule" id="MF_00418"/>
    </source>
</evidence>
<evidence type="ECO:0000256" key="10">
    <source>
        <dbReference type="ARBA" id="ARBA00023270"/>
    </source>
</evidence>
<dbReference type="PRINTS" id="PR00146">
    <property type="entry name" value="DHPICSNTHASE"/>
</dbReference>
<dbReference type="HAMAP" id="MF_00418">
    <property type="entry name" value="DapA"/>
    <property type="match status" value="1"/>
</dbReference>
<dbReference type="InterPro" id="IPR013785">
    <property type="entry name" value="Aldolase_TIM"/>
</dbReference>
<evidence type="ECO:0000256" key="1">
    <source>
        <dbReference type="ARBA" id="ARBA00003294"/>
    </source>
</evidence>
<evidence type="ECO:0000256" key="11">
    <source>
        <dbReference type="ARBA" id="ARBA00047836"/>
    </source>
</evidence>
<dbReference type="RefSeq" id="WP_205005373.1">
    <property type="nucleotide sequence ID" value="NZ_CBCRXA010000003.1"/>
</dbReference>
<feature type="site" description="Part of a proton relay during catalysis" evidence="12">
    <location>
        <position position="108"/>
    </location>
</feature>
<feature type="active site" description="Proton donor/acceptor" evidence="12">
    <location>
        <position position="134"/>
    </location>
</feature>
<dbReference type="PROSITE" id="PS00665">
    <property type="entry name" value="DHDPS_1"/>
    <property type="match status" value="1"/>
</dbReference>
<dbReference type="NCBIfam" id="TIGR00674">
    <property type="entry name" value="dapA"/>
    <property type="match status" value="1"/>
</dbReference>
<comment type="function">
    <text evidence="1 12">Catalyzes the condensation of (S)-aspartate-beta-semialdehyde [(S)-ASA] and pyruvate to 4-hydroxy-tetrahydrodipicolinate (HTPA).</text>
</comment>
<dbReference type="Proteomes" id="UP000823201">
    <property type="component" value="Unassembled WGS sequence"/>
</dbReference>
<feature type="active site" description="Schiff-base intermediate with substrate" evidence="12">
    <location>
        <position position="162"/>
    </location>
</feature>
<evidence type="ECO:0000256" key="13">
    <source>
        <dbReference type="PIRNR" id="PIRNR001365"/>
    </source>
</evidence>
<keyword evidence="10 12" id="KW-0704">Schiff base</keyword>
<evidence type="ECO:0000256" key="4">
    <source>
        <dbReference type="ARBA" id="ARBA00012086"/>
    </source>
</evidence>
<dbReference type="InterPro" id="IPR020624">
    <property type="entry name" value="Schiff_base-form_aldolases_CS"/>
</dbReference>
<evidence type="ECO:0000256" key="9">
    <source>
        <dbReference type="ARBA" id="ARBA00023239"/>
    </source>
</evidence>
<comment type="catalytic activity">
    <reaction evidence="11 12">
        <text>L-aspartate 4-semialdehyde + pyruvate = (2S,4S)-4-hydroxy-2,3,4,5-tetrahydrodipicolinate + H2O + H(+)</text>
        <dbReference type="Rhea" id="RHEA:34171"/>
        <dbReference type="ChEBI" id="CHEBI:15361"/>
        <dbReference type="ChEBI" id="CHEBI:15377"/>
        <dbReference type="ChEBI" id="CHEBI:15378"/>
        <dbReference type="ChEBI" id="CHEBI:67139"/>
        <dbReference type="ChEBI" id="CHEBI:537519"/>
        <dbReference type="EC" id="4.3.3.7"/>
    </reaction>
</comment>